<dbReference type="AlphaFoldDB" id="B3QND3"/>
<dbReference type="HOGENOM" id="CLU_001114_6_1_10"/>
<dbReference type="GO" id="GO:0016887">
    <property type="term" value="F:ATP hydrolysis activity"/>
    <property type="evidence" value="ECO:0007669"/>
    <property type="project" value="RHEA"/>
</dbReference>
<keyword evidence="9 15" id="KW-0460">Magnesium</keyword>
<dbReference type="GO" id="GO:0005524">
    <property type="term" value="F:ATP binding"/>
    <property type="evidence" value="ECO:0007669"/>
    <property type="project" value="UniProtKB-UniRule"/>
</dbReference>
<dbReference type="InterPro" id="IPR011604">
    <property type="entry name" value="PDDEXK-like_dom_sf"/>
</dbReference>
<dbReference type="GO" id="GO:0000287">
    <property type="term" value="F:magnesium ion binding"/>
    <property type="evidence" value="ECO:0007669"/>
    <property type="project" value="UniProtKB-UniRule"/>
</dbReference>
<evidence type="ECO:0000256" key="10">
    <source>
        <dbReference type="ARBA" id="ARBA00023125"/>
    </source>
</evidence>
<evidence type="ECO:0000256" key="11">
    <source>
        <dbReference type="ARBA" id="ARBA00023204"/>
    </source>
</evidence>
<keyword evidence="10 15" id="KW-0238">DNA-binding</keyword>
<dbReference type="Pfam" id="PF00580">
    <property type="entry name" value="UvrD-helicase"/>
    <property type="match status" value="1"/>
</dbReference>
<evidence type="ECO:0000256" key="6">
    <source>
        <dbReference type="ARBA" id="ARBA00022806"/>
    </source>
</evidence>
<evidence type="ECO:0000256" key="12">
    <source>
        <dbReference type="ARBA" id="ARBA00023235"/>
    </source>
</evidence>
<feature type="binding site" evidence="16">
    <location>
        <begin position="21"/>
        <end position="28"/>
    </location>
    <ligand>
        <name>ATP</name>
        <dbReference type="ChEBI" id="CHEBI:30616"/>
    </ligand>
</feature>
<keyword evidence="11 15" id="KW-0234">DNA repair</keyword>
<dbReference type="Gene3D" id="3.90.320.10">
    <property type="match status" value="1"/>
</dbReference>
<comment type="function">
    <text evidence="15">A helicase/nuclease that prepares dsDNA breaks (DSB) for recombinational DNA repair. Binds to DSBs and unwinds DNA via a highly rapid and processive ATP-dependent bidirectional helicase activity. Unwinds dsDNA until it encounters a Chi (crossover hotspot instigator) sequence from the 3' direction. Cuts ssDNA a few nucleotides 3' to the Chi site. The properties and activities of the enzyme are changed at Chi. The Chi-altered holoenzyme produces a long 3'-ssDNA overhang and facilitates RecA-binding to the ssDNA for homologous DNA recombination and repair. Holoenzyme degrades any linearized DNA that is unable to undergo homologous recombination. In the holoenzyme this subunit contributes ATPase, 3'-5' helicase, exonuclease activity and loads RecA onto ssDNA.</text>
</comment>
<feature type="domain" description="UvrD-like helicase ATP-binding" evidence="17">
    <location>
        <begin position="1"/>
        <end position="446"/>
    </location>
</feature>
<feature type="binding site" evidence="15">
    <location>
        <position position="1083"/>
    </location>
    <ligand>
        <name>Mg(2+)</name>
        <dbReference type="ChEBI" id="CHEBI:18420"/>
    </ligand>
</feature>
<dbReference type="STRING" id="517417.Cpar_1028"/>
<feature type="domain" description="UvrD-like helicase C-terminal" evidence="18">
    <location>
        <begin position="447"/>
        <end position="728"/>
    </location>
</feature>
<dbReference type="Gene3D" id="1.10.3170.10">
    <property type="entry name" value="Recbcd, chain B, domain 2"/>
    <property type="match status" value="1"/>
</dbReference>
<evidence type="ECO:0000256" key="1">
    <source>
        <dbReference type="ARBA" id="ARBA00022722"/>
    </source>
</evidence>
<dbReference type="InterPro" id="IPR027417">
    <property type="entry name" value="P-loop_NTPase"/>
</dbReference>
<dbReference type="SUPFAM" id="SSF52980">
    <property type="entry name" value="Restriction endonuclease-like"/>
    <property type="match status" value="1"/>
</dbReference>
<evidence type="ECO:0000256" key="16">
    <source>
        <dbReference type="PROSITE-ProRule" id="PRU00560"/>
    </source>
</evidence>
<reference evidence="19" key="1">
    <citation type="submission" date="2008-06" db="EMBL/GenBank/DDBJ databases">
        <title>Complete sequence of Chlorobaculum parvum NCIB 8327.</title>
        <authorList>
            <consortium name="US DOE Joint Genome Institute"/>
            <person name="Lucas S."/>
            <person name="Copeland A."/>
            <person name="Lapidus A."/>
            <person name="Glavina del Rio T."/>
            <person name="Dalin E."/>
            <person name="Tice H."/>
            <person name="Bruce D."/>
            <person name="Goodwin L."/>
            <person name="Pitluck S."/>
            <person name="Schmutz J."/>
            <person name="Larimer F."/>
            <person name="Land M."/>
            <person name="Hauser L."/>
            <person name="Kyrpides N."/>
            <person name="Mikhailova N."/>
            <person name="Zhao F."/>
            <person name="Li T."/>
            <person name="Liu Z."/>
            <person name="Overmann J."/>
            <person name="Bryant D.A."/>
            <person name="Richardson P."/>
        </authorList>
    </citation>
    <scope>NUCLEOTIDE SEQUENCE [LARGE SCALE GENOMIC DNA]</scope>
    <source>
        <strain evidence="19">NCIB 8327</strain>
    </source>
</reference>
<keyword evidence="3 15" id="KW-0547">Nucleotide-binding</keyword>
<dbReference type="Gene3D" id="1.10.486.10">
    <property type="entry name" value="PCRA, domain 4"/>
    <property type="match status" value="1"/>
</dbReference>
<evidence type="ECO:0000256" key="3">
    <source>
        <dbReference type="ARBA" id="ARBA00022741"/>
    </source>
</evidence>
<protein>
    <recommendedName>
        <fullName evidence="15">RecBCD enzyme subunit RecB</fullName>
        <ecNumber evidence="15">3.1.11.5</ecNumber>
        <ecNumber evidence="15">5.6.2.4</ecNumber>
    </recommendedName>
    <alternativeName>
        <fullName evidence="15">DNA 3'-5' helicase subunit RecB</fullName>
    </alternativeName>
    <alternativeName>
        <fullName evidence="15">Exonuclease V subunit RecB</fullName>
        <shortName evidence="15">ExoV subunit RecB</shortName>
    </alternativeName>
    <alternativeName>
        <fullName evidence="15">Helicase/nuclease RecBCD subunit RecB</fullName>
    </alternativeName>
</protein>
<evidence type="ECO:0000256" key="2">
    <source>
        <dbReference type="ARBA" id="ARBA00022723"/>
    </source>
</evidence>
<organism evidence="19 20">
    <name type="scientific">Chlorobaculum parvum (strain DSM 263 / NCIMB 8327)</name>
    <name type="common">Chlorobium vibrioforme subsp. thiosulfatophilum</name>
    <dbReference type="NCBI Taxonomy" id="517417"/>
    <lineage>
        <taxon>Bacteria</taxon>
        <taxon>Pseudomonadati</taxon>
        <taxon>Chlorobiota</taxon>
        <taxon>Chlorobiia</taxon>
        <taxon>Chlorobiales</taxon>
        <taxon>Chlorobiaceae</taxon>
        <taxon>Chlorobaculum</taxon>
    </lineage>
</organism>
<dbReference type="GO" id="GO:0000724">
    <property type="term" value="P:double-strand break repair via homologous recombination"/>
    <property type="evidence" value="ECO:0007669"/>
    <property type="project" value="UniProtKB-UniRule"/>
</dbReference>
<dbReference type="EC" id="5.6.2.4" evidence="15"/>
<keyword evidence="8 15" id="KW-0067">ATP-binding</keyword>
<feature type="region of interest" description="Nuclease activity, interacts with RecD and RecA" evidence="15">
    <location>
        <begin position="905"/>
        <end position="1199"/>
    </location>
</feature>
<evidence type="ECO:0000313" key="19">
    <source>
        <dbReference type="EMBL" id="ACF11436.1"/>
    </source>
</evidence>
<evidence type="ECO:0000259" key="17">
    <source>
        <dbReference type="PROSITE" id="PS51198"/>
    </source>
</evidence>
<evidence type="ECO:0000256" key="14">
    <source>
        <dbReference type="ARBA" id="ARBA00048988"/>
    </source>
</evidence>
<dbReference type="InterPro" id="IPR014016">
    <property type="entry name" value="UvrD-like_ATP-bd"/>
</dbReference>
<dbReference type="OrthoDB" id="9810135at2"/>
<dbReference type="InterPro" id="IPR000212">
    <property type="entry name" value="DNA_helicase_UvrD/REP"/>
</dbReference>
<dbReference type="InterPro" id="IPR014017">
    <property type="entry name" value="DNA_helicase_UvrD-like_C"/>
</dbReference>
<dbReference type="InterPro" id="IPR004586">
    <property type="entry name" value="RecB"/>
</dbReference>
<comment type="cofactor">
    <cofactor evidence="15">
        <name>Mg(2+)</name>
        <dbReference type="ChEBI" id="CHEBI:18420"/>
    </cofactor>
    <text evidence="15">Binds 1 Mg(2+) ion per subunit.</text>
</comment>
<keyword evidence="2 15" id="KW-0479">Metal-binding</keyword>
<feature type="active site" description="For nuclease activity" evidence="15">
    <location>
        <position position="1096"/>
    </location>
</feature>
<evidence type="ECO:0000259" key="18">
    <source>
        <dbReference type="PROSITE" id="PS51217"/>
    </source>
</evidence>
<dbReference type="GO" id="GO:0008854">
    <property type="term" value="F:exodeoxyribonuclease V activity"/>
    <property type="evidence" value="ECO:0007669"/>
    <property type="project" value="UniProtKB-EC"/>
</dbReference>
<comment type="miscellaneous">
    <text evidence="15">In the RecBCD complex, RecB has a slow 3'-5' helicase, an exonuclease activity and loads RecA onto ssDNA, RecD has a fast 5'-3' helicase activity, while RecC stimulates the ATPase and processivity of the RecB helicase and contributes to recognition of the Chi site.</text>
</comment>
<evidence type="ECO:0000256" key="8">
    <source>
        <dbReference type="ARBA" id="ARBA00022840"/>
    </source>
</evidence>
<evidence type="ECO:0000313" key="20">
    <source>
        <dbReference type="Proteomes" id="UP000008811"/>
    </source>
</evidence>
<keyword evidence="1 15" id="KW-0540">Nuclease</keyword>
<comment type="subunit">
    <text evidence="15">Heterotrimer of RecB, RecC and RecD. All subunits contribute to DNA-binding. Interacts with RecA.</text>
</comment>
<dbReference type="EC" id="3.1.11.5" evidence="15"/>
<dbReference type="SUPFAM" id="SSF52540">
    <property type="entry name" value="P-loop containing nucleoside triphosphate hydrolases"/>
    <property type="match status" value="1"/>
</dbReference>
<dbReference type="PANTHER" id="PTHR11070">
    <property type="entry name" value="UVRD / RECB / PCRA DNA HELICASE FAMILY MEMBER"/>
    <property type="match status" value="1"/>
</dbReference>
<dbReference type="PROSITE" id="PS51198">
    <property type="entry name" value="UVRD_HELICASE_ATP_BIND"/>
    <property type="match status" value="1"/>
</dbReference>
<keyword evidence="20" id="KW-1185">Reference proteome</keyword>
<comment type="domain">
    <text evidence="15">The C-terminal domain has nuclease activity and interacts with RecD. It interacts with RecA, facilitating its loading onto ssDNA.</text>
</comment>
<dbReference type="Proteomes" id="UP000008811">
    <property type="component" value="Chromosome"/>
</dbReference>
<dbReference type="PROSITE" id="PS51217">
    <property type="entry name" value="UVRD_HELICASE_CTER"/>
    <property type="match status" value="1"/>
</dbReference>
<dbReference type="eggNOG" id="COG1074">
    <property type="taxonomic scope" value="Bacteria"/>
</dbReference>
<comment type="similarity">
    <text evidence="15">Belongs to the helicase family. UvrD subfamily.</text>
</comment>
<dbReference type="Gene3D" id="3.40.50.300">
    <property type="entry name" value="P-loop containing nucleotide triphosphate hydrolases"/>
    <property type="match status" value="2"/>
</dbReference>
<proteinExistence type="inferred from homology"/>
<feature type="region of interest" description="DNA-binding and helicase activity, interacts with RecC" evidence="15">
    <location>
        <begin position="1"/>
        <end position="853"/>
    </location>
</feature>
<accession>B3QND3</accession>
<gene>
    <name evidence="15" type="primary">recB</name>
    <name evidence="19" type="ordered locus">Cpar_1028</name>
</gene>
<comment type="catalytic activity">
    <reaction evidence="14 15">
        <text>ATP + H2O = ADP + phosphate + H(+)</text>
        <dbReference type="Rhea" id="RHEA:13065"/>
        <dbReference type="ChEBI" id="CHEBI:15377"/>
        <dbReference type="ChEBI" id="CHEBI:15378"/>
        <dbReference type="ChEBI" id="CHEBI:30616"/>
        <dbReference type="ChEBI" id="CHEBI:43474"/>
        <dbReference type="ChEBI" id="CHEBI:456216"/>
        <dbReference type="EC" id="5.6.2.4"/>
    </reaction>
</comment>
<sequence>MTIRILDHAAVSLSGMNLIEASAGTGKTYAIASLYLRLLVEKELRPEQILVVTFTEAATQELRARIRRRIREALDVMRGEPTEDDFLANLRDRADVTGSTDHVAVLLEAALAEFDMASIFTIHGFCLRALQDHAFESGALYDTELMDDQSALAGQVIDDFWRERFFGSANRLLSCALLKKWTPDKLMAFLQSLQLSERDVVLPVYGETEIARIEDEAQAAYDEIRRIWRDEREAISTILRSDKSLSRSEKYYRDDKVEPLLSSLDEFIEERNPFALFDGFEKLTASGIAAGTKSSKASPEHPFFEACERLQSEADERLLALKSELVTFYRKRLPERKKEGNIRFFDDLLTDLYHALADGPEAATLAEALRTRYKAALIDEFQDTDPVQYDIFRRIYATSDAPLFLIGDPKQAIYSFRGADIFAYFHAASDVGEERRFTLNTNWRSTPKLLDGFNRLFDHARQPFVFDGIPSPPLVAGRVIPESELTCKPPLELCLLDGGDGDGSLKSGDATQFAADACASMVAETIRDGADASGIAVIVRTHRQARLMQATLRKAGIVSVMRSDESVFTSVEAEEVRILVTALAEPGRETLVRAALVTPLFGLNGSDIARFNDDENALAARLQEFRDYHRLWRERGFMVMARELMRREGVRERLLATAEASGERALTNVLHCFELLHREAHARGLGMESLVAWFSERVATRETGEEYQIRLESDEPAVKIITAHVSKGLQYPVVFCPFQFVRGGDKDDVVLCHDDAGRMVRDFGSASIAHHRTLAARETLAENLRLFYVALTRAEQRCIFFTARIVDGRKSGKPPQLTPASYLLYASDDARKSSDPVADATGELSVIGVNTMAGRLQVLADESDGAIQVKRLTLGDDFRVSVPLSESTERPELVLREFRKILETDWRIASFTTLSRHKHMAFELPDRDESAPSEPAAPLALPDAERSIFAFPKGAGAGILMHSIFETLDFVSASDADIDEACATALDRYGFDEEWQPALTGMVRQVLATPLSSPNGLFTLGNLKKQAWFTELEFFFPLKRITAPELAKLLVRHGIIPAGADPAATLQALDFAPVKGMLMGFMDMVFEAQGRFWLLDWKSNHLGNSVEEYRREQLDRAMQDNLYHLQYLLYTVALDRYLSLRVPDYRYETHFGGAIYVFLRGVSAERGEEFGFYRDLPSVELIRELSELLVETGTGEGEE</sequence>
<comment type="catalytic activity">
    <reaction evidence="13 15">
        <text>Couples ATP hydrolysis with the unwinding of duplex DNA by translocating in the 3'-5' direction.</text>
        <dbReference type="EC" id="5.6.2.4"/>
    </reaction>
</comment>
<dbReference type="NCBIfam" id="TIGR00609">
    <property type="entry name" value="recB"/>
    <property type="match status" value="1"/>
</dbReference>
<dbReference type="CDD" id="cd22352">
    <property type="entry name" value="RecB_C-like"/>
    <property type="match status" value="1"/>
</dbReference>
<comment type="catalytic activity">
    <reaction evidence="15">
        <text>Exonucleolytic cleavage (in the presence of ATP) in either 5'- to 3'- or 3'- to 5'-direction to yield 5'-phosphooligonucleotides.</text>
        <dbReference type="EC" id="3.1.11.5"/>
    </reaction>
</comment>
<evidence type="ECO:0000256" key="4">
    <source>
        <dbReference type="ARBA" id="ARBA00022763"/>
    </source>
</evidence>
<evidence type="ECO:0000256" key="7">
    <source>
        <dbReference type="ARBA" id="ARBA00022839"/>
    </source>
</evidence>
<keyword evidence="7 15" id="KW-0269">Exonuclease</keyword>
<dbReference type="GO" id="GO:0005829">
    <property type="term" value="C:cytosol"/>
    <property type="evidence" value="ECO:0007669"/>
    <property type="project" value="TreeGrafter"/>
</dbReference>
<dbReference type="HAMAP" id="MF_01485">
    <property type="entry name" value="RecB"/>
    <property type="match status" value="1"/>
</dbReference>
<dbReference type="InterPro" id="IPR011335">
    <property type="entry name" value="Restrct_endonuc-II-like"/>
</dbReference>
<keyword evidence="4 15" id="KW-0227">DNA damage</keyword>
<dbReference type="EMBL" id="CP001099">
    <property type="protein sequence ID" value="ACF11436.1"/>
    <property type="molecule type" value="Genomic_DNA"/>
</dbReference>
<dbReference type="GO" id="GO:0003677">
    <property type="term" value="F:DNA binding"/>
    <property type="evidence" value="ECO:0007669"/>
    <property type="project" value="UniProtKB-UniRule"/>
</dbReference>
<dbReference type="GO" id="GO:0009338">
    <property type="term" value="C:exodeoxyribonuclease V complex"/>
    <property type="evidence" value="ECO:0007669"/>
    <property type="project" value="TreeGrafter"/>
</dbReference>
<dbReference type="GO" id="GO:0043138">
    <property type="term" value="F:3'-5' DNA helicase activity"/>
    <property type="evidence" value="ECO:0007669"/>
    <property type="project" value="UniProtKB-UniRule"/>
</dbReference>
<name>B3QND3_CHLP8</name>
<evidence type="ECO:0000256" key="9">
    <source>
        <dbReference type="ARBA" id="ARBA00022842"/>
    </source>
</evidence>
<dbReference type="RefSeq" id="WP_012502269.1">
    <property type="nucleotide sequence ID" value="NC_011027.1"/>
</dbReference>
<keyword evidence="5 15" id="KW-0378">Hydrolase</keyword>
<feature type="binding site" evidence="15">
    <location>
        <position position="962"/>
    </location>
    <ligand>
        <name>Mg(2+)</name>
        <dbReference type="ChEBI" id="CHEBI:18420"/>
    </ligand>
</feature>
<dbReference type="Pfam" id="PF13361">
    <property type="entry name" value="UvrD_C"/>
    <property type="match status" value="1"/>
</dbReference>
<dbReference type="PANTHER" id="PTHR11070:SF23">
    <property type="entry name" value="RECBCD ENZYME SUBUNIT RECB"/>
    <property type="match status" value="1"/>
</dbReference>
<keyword evidence="12 15" id="KW-0413">Isomerase</keyword>
<feature type="binding site" evidence="15">
    <location>
        <position position="1096"/>
    </location>
    <ligand>
        <name>Mg(2+)</name>
        <dbReference type="ChEBI" id="CHEBI:18420"/>
    </ligand>
</feature>
<keyword evidence="6 15" id="KW-0347">Helicase</keyword>
<comment type="domain">
    <text evidence="15">The N-terminal DNA-binding domain is a ssDNA-dependent ATPase and has ATP-dependent 3'-5' helicase function. This domain interacts with RecC.</text>
</comment>
<evidence type="ECO:0000256" key="13">
    <source>
        <dbReference type="ARBA" id="ARBA00034617"/>
    </source>
</evidence>
<evidence type="ECO:0000256" key="15">
    <source>
        <dbReference type="HAMAP-Rule" id="MF_01485"/>
    </source>
</evidence>
<evidence type="ECO:0000256" key="5">
    <source>
        <dbReference type="ARBA" id="ARBA00022801"/>
    </source>
</evidence>
<dbReference type="KEGG" id="cpc:Cpar_1028"/>